<dbReference type="Pfam" id="PF04365">
    <property type="entry name" value="BrnT_toxin"/>
    <property type="match status" value="1"/>
</dbReference>
<dbReference type="InterPro" id="IPR038573">
    <property type="entry name" value="BrnT_sf"/>
</dbReference>
<sequence>MACGDFDFCVHKRHHFPVTKAIAGFDWDDGNREHCQKHGVSLEEIASALLGPLYRFPDPGHSNAGTRWRAIGRTAAGRHVFVVYTMRNKAGRI</sequence>
<dbReference type="EMBL" id="BPQP01000066">
    <property type="protein sequence ID" value="GJD96679.1"/>
    <property type="molecule type" value="Genomic_DNA"/>
</dbReference>
<reference evidence="1" key="1">
    <citation type="journal article" date="2021" name="Front. Microbiol.">
        <title>Comprehensive Comparative Genomics and Phenotyping of Methylobacterium Species.</title>
        <authorList>
            <person name="Alessa O."/>
            <person name="Ogura Y."/>
            <person name="Fujitani Y."/>
            <person name="Takami H."/>
            <person name="Hayashi T."/>
            <person name="Sahin N."/>
            <person name="Tani A."/>
        </authorList>
    </citation>
    <scope>NUCLEOTIDE SEQUENCE</scope>
    <source>
        <strain evidence="1">DSM 19015</strain>
    </source>
</reference>
<proteinExistence type="predicted"/>
<dbReference type="RefSeq" id="WP_238245769.1">
    <property type="nucleotide sequence ID" value="NZ_BPQP01000066.1"/>
</dbReference>
<keyword evidence="2" id="KW-1185">Reference proteome</keyword>
<organism evidence="1 2">
    <name type="scientific">Methylobacterium iners</name>
    <dbReference type="NCBI Taxonomy" id="418707"/>
    <lineage>
        <taxon>Bacteria</taxon>
        <taxon>Pseudomonadati</taxon>
        <taxon>Pseudomonadota</taxon>
        <taxon>Alphaproteobacteria</taxon>
        <taxon>Hyphomicrobiales</taxon>
        <taxon>Methylobacteriaceae</taxon>
        <taxon>Methylobacterium</taxon>
    </lineage>
</organism>
<reference evidence="1" key="2">
    <citation type="submission" date="2021-08" db="EMBL/GenBank/DDBJ databases">
        <authorList>
            <person name="Tani A."/>
            <person name="Ola A."/>
            <person name="Ogura Y."/>
            <person name="Katsura K."/>
            <person name="Hayashi T."/>
        </authorList>
    </citation>
    <scope>NUCLEOTIDE SEQUENCE</scope>
    <source>
        <strain evidence="1">DSM 19015</strain>
    </source>
</reference>
<accession>A0ABQ4S2H0</accession>
<evidence type="ECO:0000313" key="2">
    <source>
        <dbReference type="Proteomes" id="UP001055125"/>
    </source>
</evidence>
<comment type="caution">
    <text evidence="1">The sequence shown here is derived from an EMBL/GenBank/DDBJ whole genome shotgun (WGS) entry which is preliminary data.</text>
</comment>
<evidence type="ECO:0008006" key="3">
    <source>
        <dbReference type="Google" id="ProtNLM"/>
    </source>
</evidence>
<dbReference type="Gene3D" id="3.10.450.530">
    <property type="entry name" value="Ribonuclease toxin, BrnT, of type II toxin-antitoxin system"/>
    <property type="match status" value="1"/>
</dbReference>
<name>A0ABQ4S2H0_9HYPH</name>
<evidence type="ECO:0000313" key="1">
    <source>
        <dbReference type="EMBL" id="GJD96679.1"/>
    </source>
</evidence>
<dbReference type="InterPro" id="IPR007460">
    <property type="entry name" value="BrnT_toxin"/>
</dbReference>
<gene>
    <name evidence="1" type="ORF">OCOJLMKI_3903</name>
</gene>
<dbReference type="Proteomes" id="UP001055125">
    <property type="component" value="Unassembled WGS sequence"/>
</dbReference>
<protein>
    <recommendedName>
        <fullName evidence="3">DUF4258 domain-containing protein</fullName>
    </recommendedName>
</protein>